<dbReference type="AlphaFoldDB" id="A0A3N0IB71"/>
<name>A0A3N0IB71_9ACTN</name>
<dbReference type="Proteomes" id="UP000271472">
    <property type="component" value="Unassembled WGS sequence"/>
</dbReference>
<dbReference type="EMBL" id="QIBZ01000011">
    <property type="protein sequence ID" value="RNM34255.1"/>
    <property type="molecule type" value="Genomic_DNA"/>
</dbReference>
<reference evidence="2" key="1">
    <citation type="submission" date="2018-05" db="EMBL/GenBank/DDBJ databases">
        <title>Genome Sequencing of selected type strains of the family Eggerthellaceae.</title>
        <authorList>
            <person name="Danylec N."/>
            <person name="Stoll D.A."/>
            <person name="Doetsch A."/>
            <person name="Huch M."/>
        </authorList>
    </citation>
    <scope>NUCLEOTIDE SEQUENCE [LARGE SCALE GENOMIC DNA]</scope>
    <source>
        <strain evidence="2">DSM 22006</strain>
    </source>
</reference>
<proteinExistence type="predicted"/>
<accession>A0A3N0IB71</accession>
<evidence type="ECO:0000313" key="2">
    <source>
        <dbReference type="Proteomes" id="UP000271472"/>
    </source>
</evidence>
<keyword evidence="2" id="KW-1185">Reference proteome</keyword>
<sequence>MAGGAALPSRGFAGARRHLRVIPWGSTTLGFGFCVNPAAFEHVFRSVWKWLSCYSGMKNVAFKYENRGFRVWIPRLSGTNLAAFRQEFGKVFALESSV</sequence>
<evidence type="ECO:0000313" key="1">
    <source>
        <dbReference type="EMBL" id="RNM34255.1"/>
    </source>
</evidence>
<protein>
    <submittedName>
        <fullName evidence="1">Uncharacterized protein</fullName>
    </submittedName>
</protein>
<comment type="caution">
    <text evidence="1">The sequence shown here is derived from an EMBL/GenBank/DDBJ whole genome shotgun (WGS) entry which is preliminary data.</text>
</comment>
<organism evidence="1 2">
    <name type="scientific">Slackia isoflavoniconvertens</name>
    <dbReference type="NCBI Taxonomy" id="572010"/>
    <lineage>
        <taxon>Bacteria</taxon>
        <taxon>Bacillati</taxon>
        <taxon>Actinomycetota</taxon>
        <taxon>Coriobacteriia</taxon>
        <taxon>Eggerthellales</taxon>
        <taxon>Eggerthellaceae</taxon>
        <taxon>Slackia</taxon>
    </lineage>
</organism>
<gene>
    <name evidence="1" type="ORF">DMP05_07015</name>
</gene>